<comment type="caution">
    <text evidence="11">The sequence shown here is derived from an EMBL/GenBank/DDBJ whole genome shotgun (WGS) entry which is preliminary data.</text>
</comment>
<dbReference type="CDD" id="cd00331">
    <property type="entry name" value="IGPS"/>
    <property type="match status" value="1"/>
</dbReference>
<dbReference type="EC" id="4.1.1.48" evidence="9"/>
<keyword evidence="8 9" id="KW-0456">Lyase</keyword>
<accession>A0A2T0W471</accession>
<evidence type="ECO:0000256" key="1">
    <source>
        <dbReference type="ARBA" id="ARBA00001633"/>
    </source>
</evidence>
<dbReference type="HAMAP" id="MF_00134_B">
    <property type="entry name" value="IGPS_B"/>
    <property type="match status" value="1"/>
</dbReference>
<dbReference type="PANTHER" id="PTHR22854:SF2">
    <property type="entry name" value="INDOLE-3-GLYCEROL-PHOSPHATE SYNTHASE"/>
    <property type="match status" value="1"/>
</dbReference>
<dbReference type="EMBL" id="PVTO01000022">
    <property type="protein sequence ID" value="PRY80072.1"/>
    <property type="molecule type" value="Genomic_DNA"/>
</dbReference>
<dbReference type="InterPro" id="IPR045186">
    <property type="entry name" value="Indole-3-glycerol_P_synth"/>
</dbReference>
<evidence type="ECO:0000256" key="8">
    <source>
        <dbReference type="ARBA" id="ARBA00023239"/>
    </source>
</evidence>
<proteinExistence type="inferred from homology"/>
<keyword evidence="6 9" id="KW-0822">Tryptophan biosynthesis</keyword>
<dbReference type="RefSeq" id="WP_106194997.1">
    <property type="nucleotide sequence ID" value="NZ_PVTO01000022.1"/>
</dbReference>
<keyword evidence="4 9" id="KW-0028">Amino-acid biosynthesis</keyword>
<comment type="pathway">
    <text evidence="2 9">Amino-acid biosynthesis; L-tryptophan biosynthesis; L-tryptophan from chorismate: step 4/5.</text>
</comment>
<evidence type="ECO:0000313" key="12">
    <source>
        <dbReference type="Proteomes" id="UP000238205"/>
    </source>
</evidence>
<dbReference type="GO" id="GO:0004640">
    <property type="term" value="F:phosphoribosylanthranilate isomerase activity"/>
    <property type="evidence" value="ECO:0007669"/>
    <property type="project" value="TreeGrafter"/>
</dbReference>
<dbReference type="OrthoDB" id="9804217at2"/>
<dbReference type="Pfam" id="PF00218">
    <property type="entry name" value="IGPS"/>
    <property type="match status" value="1"/>
</dbReference>
<dbReference type="SUPFAM" id="SSF51366">
    <property type="entry name" value="Ribulose-phoshate binding barrel"/>
    <property type="match status" value="1"/>
</dbReference>
<name>A0A2T0W471_9LACT</name>
<keyword evidence="7 9" id="KW-0057">Aromatic amino acid biosynthesis</keyword>
<evidence type="ECO:0000256" key="7">
    <source>
        <dbReference type="ARBA" id="ARBA00023141"/>
    </source>
</evidence>
<dbReference type="GO" id="GO:0000162">
    <property type="term" value="P:L-tryptophan biosynthetic process"/>
    <property type="evidence" value="ECO:0007669"/>
    <property type="project" value="UniProtKB-UniRule"/>
</dbReference>
<evidence type="ECO:0000256" key="3">
    <source>
        <dbReference type="ARBA" id="ARBA00008737"/>
    </source>
</evidence>
<organism evidence="11 12">
    <name type="scientific">Alkalibacterium olivapovliticus</name>
    <dbReference type="NCBI Taxonomy" id="99907"/>
    <lineage>
        <taxon>Bacteria</taxon>
        <taxon>Bacillati</taxon>
        <taxon>Bacillota</taxon>
        <taxon>Bacilli</taxon>
        <taxon>Lactobacillales</taxon>
        <taxon>Carnobacteriaceae</taxon>
        <taxon>Alkalibacterium</taxon>
    </lineage>
</organism>
<comment type="catalytic activity">
    <reaction evidence="1 9">
        <text>1-(2-carboxyphenylamino)-1-deoxy-D-ribulose 5-phosphate + H(+) = (1S,2R)-1-C-(indol-3-yl)glycerol 3-phosphate + CO2 + H2O</text>
        <dbReference type="Rhea" id="RHEA:23476"/>
        <dbReference type="ChEBI" id="CHEBI:15377"/>
        <dbReference type="ChEBI" id="CHEBI:15378"/>
        <dbReference type="ChEBI" id="CHEBI:16526"/>
        <dbReference type="ChEBI" id="CHEBI:58613"/>
        <dbReference type="ChEBI" id="CHEBI:58866"/>
        <dbReference type="EC" id="4.1.1.48"/>
    </reaction>
</comment>
<evidence type="ECO:0000256" key="6">
    <source>
        <dbReference type="ARBA" id="ARBA00022822"/>
    </source>
</evidence>
<keyword evidence="12" id="KW-1185">Reference proteome</keyword>
<dbReference type="NCBIfam" id="NF001377">
    <property type="entry name" value="PRK00278.2-4"/>
    <property type="match status" value="1"/>
</dbReference>
<dbReference type="InterPro" id="IPR013785">
    <property type="entry name" value="Aldolase_TIM"/>
</dbReference>
<evidence type="ECO:0000256" key="4">
    <source>
        <dbReference type="ARBA" id="ARBA00022605"/>
    </source>
</evidence>
<evidence type="ECO:0000313" key="11">
    <source>
        <dbReference type="EMBL" id="PRY80072.1"/>
    </source>
</evidence>
<sequence>METILTKILNEKQKEVSELKNSVKSDTRKRTGPVRSFYDRCKEASDIQVIAEFKRSSPSKGEINHGIQPEKQAKLYEEAGASMISVLTDEPFFKGTMGDLAAVREAVDLPILNKDFIIDPIQIDRAYAYGADVILLIVAALSDDQLNSLNNHAVNLGLEVLVEVHNEEELERAQVIQPKLIGVNNRNLNTFDVSVETTERLAKKINTDNQVLVSESGMKTPQDIKRAFDAGARAILVGETLMKSKDPQALIQSFKKGASSYAG</sequence>
<keyword evidence="5 9" id="KW-0210">Decarboxylase</keyword>
<dbReference type="InterPro" id="IPR013798">
    <property type="entry name" value="Indole-3-glycerol_P_synth_dom"/>
</dbReference>
<dbReference type="InterPro" id="IPR001468">
    <property type="entry name" value="Indole-3-GlycerolPSynthase_CS"/>
</dbReference>
<comment type="similarity">
    <text evidence="3 9">Belongs to the TrpC family.</text>
</comment>
<dbReference type="InterPro" id="IPR011060">
    <property type="entry name" value="RibuloseP-bd_barrel"/>
</dbReference>
<dbReference type="PANTHER" id="PTHR22854">
    <property type="entry name" value="TRYPTOPHAN BIOSYNTHESIS PROTEIN"/>
    <property type="match status" value="1"/>
</dbReference>
<evidence type="ECO:0000256" key="2">
    <source>
        <dbReference type="ARBA" id="ARBA00004696"/>
    </source>
</evidence>
<dbReference type="PROSITE" id="PS00614">
    <property type="entry name" value="IGPS"/>
    <property type="match status" value="1"/>
</dbReference>
<dbReference type="AlphaFoldDB" id="A0A2T0W471"/>
<reference evidence="11 12" key="1">
    <citation type="submission" date="2018-03" db="EMBL/GenBank/DDBJ databases">
        <title>Genomic Encyclopedia of Archaeal and Bacterial Type Strains, Phase II (KMG-II): from individual species to whole genera.</title>
        <authorList>
            <person name="Goeker M."/>
        </authorList>
    </citation>
    <scope>NUCLEOTIDE SEQUENCE [LARGE SCALE GENOMIC DNA]</scope>
    <source>
        <strain evidence="11 12">DSM 13175</strain>
    </source>
</reference>
<evidence type="ECO:0000256" key="5">
    <source>
        <dbReference type="ARBA" id="ARBA00022793"/>
    </source>
</evidence>
<gene>
    <name evidence="9" type="primary">trpC</name>
    <name evidence="11" type="ORF">CLV38_1227</name>
</gene>
<dbReference type="GO" id="GO:0004425">
    <property type="term" value="F:indole-3-glycerol-phosphate synthase activity"/>
    <property type="evidence" value="ECO:0007669"/>
    <property type="project" value="UniProtKB-UniRule"/>
</dbReference>
<evidence type="ECO:0000256" key="9">
    <source>
        <dbReference type="HAMAP-Rule" id="MF_00134"/>
    </source>
</evidence>
<dbReference type="UniPathway" id="UPA00035">
    <property type="reaction ID" value="UER00043"/>
</dbReference>
<dbReference type="FunFam" id="3.20.20.70:FF:000024">
    <property type="entry name" value="Indole-3-glycerol phosphate synthase"/>
    <property type="match status" value="1"/>
</dbReference>
<dbReference type="Proteomes" id="UP000238205">
    <property type="component" value="Unassembled WGS sequence"/>
</dbReference>
<dbReference type="Gene3D" id="3.20.20.70">
    <property type="entry name" value="Aldolase class I"/>
    <property type="match status" value="1"/>
</dbReference>
<evidence type="ECO:0000259" key="10">
    <source>
        <dbReference type="Pfam" id="PF00218"/>
    </source>
</evidence>
<feature type="domain" description="Indole-3-glycerol phosphate synthase" evidence="10">
    <location>
        <begin position="5"/>
        <end position="253"/>
    </location>
</feature>
<protein>
    <recommendedName>
        <fullName evidence="9">Indole-3-glycerol phosphate synthase</fullName>
        <shortName evidence="9">IGPS</shortName>
        <ecNumber evidence="9">4.1.1.48</ecNumber>
    </recommendedName>
</protein>